<name>A0A194YM57_SORBI</name>
<feature type="chain" id="PRO_5008268879" description="Knottin scorpion toxin-like domain-containing protein" evidence="1">
    <location>
        <begin position="26"/>
        <end position="79"/>
    </location>
</feature>
<dbReference type="EMBL" id="CM000763">
    <property type="protein sequence ID" value="KXG29308.1"/>
    <property type="molecule type" value="Genomic_DNA"/>
</dbReference>
<protein>
    <recommendedName>
        <fullName evidence="4">Knottin scorpion toxin-like domain-containing protein</fullName>
    </recommendedName>
</protein>
<evidence type="ECO:0000313" key="3">
    <source>
        <dbReference type="Proteomes" id="UP000000768"/>
    </source>
</evidence>
<sequence length="79" mass="8810">MVRTNITMKMQKILVLLMLIILVAPQEKMEVGAEEPCIETNPFPKCFGSCFRPGNCNNCCKDRGYTRGNCLSLGCTCCK</sequence>
<feature type="signal peptide" evidence="1">
    <location>
        <begin position="1"/>
        <end position="25"/>
    </location>
</feature>
<reference evidence="3" key="2">
    <citation type="journal article" date="2018" name="Plant J.">
        <title>The Sorghum bicolor reference genome: improved assembly, gene annotations, a transcriptome atlas, and signatures of genome organization.</title>
        <authorList>
            <person name="McCormick R.F."/>
            <person name="Truong S.K."/>
            <person name="Sreedasyam A."/>
            <person name="Jenkins J."/>
            <person name="Shu S."/>
            <person name="Sims D."/>
            <person name="Kennedy M."/>
            <person name="Amirebrahimi M."/>
            <person name="Weers B.D."/>
            <person name="McKinley B."/>
            <person name="Mattison A."/>
            <person name="Morishige D.T."/>
            <person name="Grimwood J."/>
            <person name="Schmutz J."/>
            <person name="Mullet J.E."/>
        </authorList>
    </citation>
    <scope>NUCLEOTIDE SEQUENCE [LARGE SCALE GENOMIC DNA]</scope>
    <source>
        <strain evidence="3">cv. BTx623</strain>
    </source>
</reference>
<keyword evidence="3" id="KW-1185">Reference proteome</keyword>
<evidence type="ECO:0000256" key="1">
    <source>
        <dbReference type="SAM" id="SignalP"/>
    </source>
</evidence>
<dbReference type="Gramene" id="KXG29308">
    <property type="protein sequence ID" value="KXG29308"/>
    <property type="gene ID" value="SORBI_3004G015000"/>
</dbReference>
<evidence type="ECO:0008006" key="4">
    <source>
        <dbReference type="Google" id="ProtNLM"/>
    </source>
</evidence>
<organism evidence="2 3">
    <name type="scientific">Sorghum bicolor</name>
    <name type="common">Sorghum</name>
    <name type="synonym">Sorghum vulgare</name>
    <dbReference type="NCBI Taxonomy" id="4558"/>
    <lineage>
        <taxon>Eukaryota</taxon>
        <taxon>Viridiplantae</taxon>
        <taxon>Streptophyta</taxon>
        <taxon>Embryophyta</taxon>
        <taxon>Tracheophyta</taxon>
        <taxon>Spermatophyta</taxon>
        <taxon>Magnoliopsida</taxon>
        <taxon>Liliopsida</taxon>
        <taxon>Poales</taxon>
        <taxon>Poaceae</taxon>
        <taxon>PACMAD clade</taxon>
        <taxon>Panicoideae</taxon>
        <taxon>Andropogonodae</taxon>
        <taxon>Andropogoneae</taxon>
        <taxon>Sorghinae</taxon>
        <taxon>Sorghum</taxon>
    </lineage>
</organism>
<dbReference type="Proteomes" id="UP000000768">
    <property type="component" value="Chromosome 4"/>
</dbReference>
<gene>
    <name evidence="2" type="ORF">SORBI_3004G015000</name>
</gene>
<dbReference type="AlphaFoldDB" id="A0A194YM57"/>
<dbReference type="InParanoid" id="A0A194YM57"/>
<dbReference type="OMA" id="NCNNCCK"/>
<accession>A0A194YM57</accession>
<reference evidence="2 3" key="1">
    <citation type="journal article" date="2009" name="Nature">
        <title>The Sorghum bicolor genome and the diversification of grasses.</title>
        <authorList>
            <person name="Paterson A.H."/>
            <person name="Bowers J.E."/>
            <person name="Bruggmann R."/>
            <person name="Dubchak I."/>
            <person name="Grimwood J."/>
            <person name="Gundlach H."/>
            <person name="Haberer G."/>
            <person name="Hellsten U."/>
            <person name="Mitros T."/>
            <person name="Poliakov A."/>
            <person name="Schmutz J."/>
            <person name="Spannagl M."/>
            <person name="Tang H."/>
            <person name="Wang X."/>
            <person name="Wicker T."/>
            <person name="Bharti A.K."/>
            <person name="Chapman J."/>
            <person name="Feltus F.A."/>
            <person name="Gowik U."/>
            <person name="Grigoriev I.V."/>
            <person name="Lyons E."/>
            <person name="Maher C.A."/>
            <person name="Martis M."/>
            <person name="Narechania A."/>
            <person name="Otillar R.P."/>
            <person name="Penning B.W."/>
            <person name="Salamov A.A."/>
            <person name="Wang Y."/>
            <person name="Zhang L."/>
            <person name="Carpita N.C."/>
            <person name="Freeling M."/>
            <person name="Gingle A.R."/>
            <person name="Hash C.T."/>
            <person name="Keller B."/>
            <person name="Klein P."/>
            <person name="Kresovich S."/>
            <person name="McCann M.C."/>
            <person name="Ming R."/>
            <person name="Peterson D.G."/>
            <person name="Mehboob-ur-Rahman"/>
            <person name="Ware D."/>
            <person name="Westhoff P."/>
            <person name="Mayer K.F."/>
            <person name="Messing J."/>
            <person name="Rokhsar D.S."/>
        </authorList>
    </citation>
    <scope>NUCLEOTIDE SEQUENCE [LARGE SCALE GENOMIC DNA]</scope>
    <source>
        <strain evidence="3">cv. BTx623</strain>
    </source>
</reference>
<proteinExistence type="predicted"/>
<evidence type="ECO:0000313" key="2">
    <source>
        <dbReference type="EMBL" id="KXG29308.1"/>
    </source>
</evidence>
<keyword evidence="1" id="KW-0732">Signal</keyword>